<evidence type="ECO:0000313" key="3">
    <source>
        <dbReference type="Proteomes" id="UP000253741"/>
    </source>
</evidence>
<dbReference type="EMBL" id="QQNA01000039">
    <property type="protein sequence ID" value="RDG38859.1"/>
    <property type="molecule type" value="Genomic_DNA"/>
</dbReference>
<comment type="caution">
    <text evidence="2">The sequence shown here is derived from an EMBL/GenBank/DDBJ whole genome shotgun (WGS) entry which is preliminary data.</text>
</comment>
<keyword evidence="3" id="KW-1185">Reference proteome</keyword>
<name>A0A370BEP3_9ACTN</name>
<organism evidence="2 3">
    <name type="scientific">Streptomyces corynorhini</name>
    <dbReference type="NCBI Taxonomy" id="2282652"/>
    <lineage>
        <taxon>Bacteria</taxon>
        <taxon>Bacillati</taxon>
        <taxon>Actinomycetota</taxon>
        <taxon>Actinomycetes</taxon>
        <taxon>Kitasatosporales</taxon>
        <taxon>Streptomycetaceae</taxon>
        <taxon>Streptomyces</taxon>
    </lineage>
</organism>
<dbReference type="RefSeq" id="WP_114622814.1">
    <property type="nucleotide sequence ID" value="NZ_QQNA01000039.1"/>
</dbReference>
<proteinExistence type="predicted"/>
<gene>
    <name evidence="2" type="ORF">DVH02_06945</name>
</gene>
<dbReference type="Proteomes" id="UP000253741">
    <property type="component" value="Unassembled WGS sequence"/>
</dbReference>
<sequence>MSRCAAPYGWPGWSSWPDHRVAIAGAAGRPGGQDVRLDHAARSAAYRPPAAVTEDSVREIFGMACRIVPDEVSGTPPVLPIGRHHATRDTAGGG</sequence>
<evidence type="ECO:0000256" key="1">
    <source>
        <dbReference type="SAM" id="MobiDB-lite"/>
    </source>
</evidence>
<protein>
    <submittedName>
        <fullName evidence="2">Uncharacterized protein</fullName>
    </submittedName>
</protein>
<feature type="region of interest" description="Disordered" evidence="1">
    <location>
        <begin position="74"/>
        <end position="94"/>
    </location>
</feature>
<reference evidence="2 3" key="1">
    <citation type="submission" date="2018-07" db="EMBL/GenBank/DDBJ databases">
        <title>Streptomyces species from bats.</title>
        <authorList>
            <person name="Dunlap C."/>
        </authorList>
    </citation>
    <scope>NUCLEOTIDE SEQUENCE [LARGE SCALE GENOMIC DNA]</scope>
    <source>
        <strain evidence="2 3">AC230</strain>
    </source>
</reference>
<dbReference type="AlphaFoldDB" id="A0A370BEP3"/>
<evidence type="ECO:0000313" key="2">
    <source>
        <dbReference type="EMBL" id="RDG38859.1"/>
    </source>
</evidence>
<accession>A0A370BEP3</accession>